<reference evidence="2 3" key="2">
    <citation type="journal article" date="2021" name="Curr. Genet.">
        <title>Genetic response to nitrogen starvation in the aggressive Eucalyptus foliar pathogen Teratosphaeria destructans.</title>
        <authorList>
            <person name="Havenga M."/>
            <person name="Wingfield B.D."/>
            <person name="Wingfield M.J."/>
            <person name="Dreyer L.L."/>
            <person name="Roets F."/>
            <person name="Aylward J."/>
        </authorList>
    </citation>
    <scope>NUCLEOTIDE SEQUENCE [LARGE SCALE GENOMIC DNA]</scope>
    <source>
        <strain evidence="2">CMW44962</strain>
    </source>
</reference>
<protein>
    <submittedName>
        <fullName evidence="2">Uncharacterized protein</fullName>
    </submittedName>
</protein>
<evidence type="ECO:0000256" key="1">
    <source>
        <dbReference type="SAM" id="SignalP"/>
    </source>
</evidence>
<dbReference type="Proteomes" id="UP001138500">
    <property type="component" value="Unassembled WGS sequence"/>
</dbReference>
<gene>
    <name evidence="2" type="ORF">Tdes44962_MAKER01305</name>
</gene>
<dbReference type="PANTHER" id="PTHR36587:SF2">
    <property type="entry name" value="EXPRESSION SITE-ASSOCIATED GENE 3 (ESAG3)-LIKE PROTEIN"/>
    <property type="match status" value="1"/>
</dbReference>
<dbReference type="OrthoDB" id="422736at2759"/>
<keyword evidence="3" id="KW-1185">Reference proteome</keyword>
<proteinExistence type="predicted"/>
<accession>A0A9W7T0M4</accession>
<dbReference type="AlphaFoldDB" id="A0A9W7T0M4"/>
<feature type="signal peptide" evidence="1">
    <location>
        <begin position="1"/>
        <end position="35"/>
    </location>
</feature>
<organism evidence="2 3">
    <name type="scientific">Teratosphaeria destructans</name>
    <dbReference type="NCBI Taxonomy" id="418781"/>
    <lineage>
        <taxon>Eukaryota</taxon>
        <taxon>Fungi</taxon>
        <taxon>Dikarya</taxon>
        <taxon>Ascomycota</taxon>
        <taxon>Pezizomycotina</taxon>
        <taxon>Dothideomycetes</taxon>
        <taxon>Dothideomycetidae</taxon>
        <taxon>Mycosphaerellales</taxon>
        <taxon>Teratosphaeriaceae</taxon>
        <taxon>Teratosphaeria</taxon>
    </lineage>
</organism>
<evidence type="ECO:0000313" key="3">
    <source>
        <dbReference type="Proteomes" id="UP001138500"/>
    </source>
</evidence>
<keyword evidence="1" id="KW-0732">Signal</keyword>
<comment type="caution">
    <text evidence="2">The sequence shown here is derived from an EMBL/GenBank/DDBJ whole genome shotgun (WGS) entry which is preliminary data.</text>
</comment>
<name>A0A9W7T0M4_9PEZI</name>
<evidence type="ECO:0000313" key="2">
    <source>
        <dbReference type="EMBL" id="KAH9845295.1"/>
    </source>
</evidence>
<dbReference type="PANTHER" id="PTHR36587">
    <property type="entry name" value="EXPRESSION SITE-ASSOCIATED GENE 3 (ESAG3)-LIKE PROTEIN"/>
    <property type="match status" value="1"/>
</dbReference>
<dbReference type="CDD" id="cd22997">
    <property type="entry name" value="GT_LH"/>
    <property type="match status" value="2"/>
</dbReference>
<feature type="chain" id="PRO_5040788163" evidence="1">
    <location>
        <begin position="36"/>
        <end position="941"/>
    </location>
</feature>
<dbReference type="EMBL" id="RIBY02000113">
    <property type="protein sequence ID" value="KAH9845295.1"/>
    <property type="molecule type" value="Genomic_DNA"/>
</dbReference>
<reference evidence="2 3" key="1">
    <citation type="journal article" date="2018" name="IMA Fungus">
        <title>IMA Genome-F 10: Nine draft genome sequences of Claviceps purpurea s.lat., including C. arundinis, C. humidiphila, and C. cf. spartinae, pseudomolecules for the pitch canker pathogen Fusarium circinatum, draft genome of Davidsoniella eucalypti, Grosmannia galeiformis, Quambalaria eucalypti, and Teratosphaeria destructans.</title>
        <authorList>
            <person name="Wingfield B.D."/>
            <person name="Liu M."/>
            <person name="Nguyen H.D."/>
            <person name="Lane F.A."/>
            <person name="Morgan S.W."/>
            <person name="De Vos L."/>
            <person name="Wilken P.M."/>
            <person name="Duong T.A."/>
            <person name="Aylward J."/>
            <person name="Coetzee M.P."/>
            <person name="Dadej K."/>
            <person name="De Beer Z.W."/>
            <person name="Findlay W."/>
            <person name="Havenga M."/>
            <person name="Kolarik M."/>
            <person name="Menzies J.G."/>
            <person name="Naidoo K."/>
            <person name="Pochopski O."/>
            <person name="Shoukouhi P."/>
            <person name="Santana Q.C."/>
            <person name="Seifert K.A."/>
            <person name="Soal N."/>
            <person name="Steenkamp E.T."/>
            <person name="Tatham C.T."/>
            <person name="van der Nest M.A."/>
            <person name="Wingfield M.J."/>
        </authorList>
    </citation>
    <scope>NUCLEOTIDE SEQUENCE [LARGE SCALE GENOMIC DNA]</scope>
    <source>
        <strain evidence="2">CMW44962</strain>
    </source>
</reference>
<sequence length="941" mass="105798">MQDVLKSPYRPLFLVLTSFGLLLVLLITFPPPPNAAPHPLFGHIFRTRGLHILVPTPDVRLDSCRLLLSAAAAGYPDPVLIGWGGRGLYNGSESNLFRISETLAYLRTLKKSAGDDLVVLTDPQAVVFQLPPEVLIRRYFRAIRRKNEKLKKDRIYRRRGPDGIPVMDSILFGASTSCVSNDILHSGVCTELSDHEFTAVPGSTNALYLDSGIMIGSVKDILALFIMVMDRIDEEFNDQFSDRHSEKHYLTMVWDDQELARNSARTGVAKDRLRYGMLPERVEFGIAIDQASEVFMSSASHEQEVTWMTFSESDGDPTMEKAVAASGWQDLMELPRPPIVIDEAADAPDGGVHKTWRDVSLGVNERTGEVFPVYRIVGNRRLHDVWWPGMWFHPNADQVLRTARKQRLKAMATELELGQPVHVAEVNKARYIAVPYSQGDEFQRMRSRDRGMAKGGVWNDAGVYMSWRETSAGTLLLVLAGQISPFSIFARSSRHGHIQLATRGLHYIVPTSKTTTGLCRLFMSSAVNGYPDPVLVGWGGAARQDGLSTKGHLFKVSEILYYLDTLRPAQDDDLVLVIDAFNLWLQLPPQVLIERYFQAIEKQDGRLDDAGILDENGASQESIKNTILFGADTECWPQDSDKGMHCQYMPDNPLADDVYGPATDGPRFLNSGTMIGPVKDLKRLLQAVISTIEAEFNEKFLHRTSDQHYIAMVWARQEQERTHLAANITKDVSTEASHEYHVAIDHDSDVFMLSSWSQPYIVWMTFDHSAMRTPSATQRSKHDPNRLDRLKLGPDLTSLQRPFPDTPRNSSLPQQITWADVILGTNTVTGKAFPAYHVTELTETLDARWLLMWFQAHGRALLRAQRARRVAATSTDAHAEAVVAEVRGVRYTTVHAHRGNRQQNSRARDWRNVNGGAWSDLGKYMTWNKLCAANEHEVFVD</sequence>